<keyword evidence="5" id="KW-0732">Signal</keyword>
<dbReference type="Gene3D" id="3.30.560.10">
    <property type="entry name" value="Glucose Oxidase, domain 3"/>
    <property type="match status" value="1"/>
</dbReference>
<dbReference type="PROSITE" id="PS00624">
    <property type="entry name" value="GMC_OXRED_2"/>
    <property type="match status" value="1"/>
</dbReference>
<evidence type="ECO:0000313" key="9">
    <source>
        <dbReference type="Proteomes" id="UP001309876"/>
    </source>
</evidence>
<dbReference type="GO" id="GO:0016614">
    <property type="term" value="F:oxidoreductase activity, acting on CH-OH group of donors"/>
    <property type="evidence" value="ECO:0007669"/>
    <property type="project" value="InterPro"/>
</dbReference>
<keyword evidence="9" id="KW-1185">Reference proteome</keyword>
<evidence type="ECO:0000259" key="7">
    <source>
        <dbReference type="PROSITE" id="PS00624"/>
    </source>
</evidence>
<accession>A0AAN7Y646</accession>
<dbReference type="EMBL" id="JAVRRJ010000004">
    <property type="protein sequence ID" value="KAK5085454.1"/>
    <property type="molecule type" value="Genomic_DNA"/>
</dbReference>
<dbReference type="PROSITE" id="PS00623">
    <property type="entry name" value="GMC_OXRED_1"/>
    <property type="match status" value="1"/>
</dbReference>
<dbReference type="InterPro" id="IPR036188">
    <property type="entry name" value="FAD/NAD-bd_sf"/>
</dbReference>
<feature type="signal peptide" evidence="5">
    <location>
        <begin position="1"/>
        <end position="17"/>
    </location>
</feature>
<feature type="active site" description="Proton donor" evidence="2">
    <location>
        <position position="543"/>
    </location>
</feature>
<proteinExistence type="inferred from homology"/>
<dbReference type="PIRSF" id="PIRSF000137">
    <property type="entry name" value="Alcohol_oxidase"/>
    <property type="match status" value="1"/>
</dbReference>
<sequence length="607" mass="65792">MLSLISSVILYVTVAKAYYSGGPIWGNNFGVPGRNASYDYVIVGGGTAGLALAARLAEDTSLTVAVIEAGGFYEEDFGNNSVVPGLGLIYDLPTTLFTNAFPAVDWGLETTPQDGLNNQTYHYWRGRTLGGTSALNNEIYQRGTIGSYHLWAEEVDDSSYTWDEWLPYFQRSVRYWSADMTRRPANASVPSPSPEAFIESGGPLEVGYINFPVPFGSWAKLAFQELGFFDLTDNDSGILSGGAQYVTQTIAPDMTRSSSQSSFLSQALASNRQNLIVYPRTLAKRIVFDANLTATGVQVTSYQIPYTISASKEVIVSGGTVHSPQLLMVSGIGPASILQAQSVPVLVDLPGVGQNLWDHMLFTLTYRVRTQGLGRLRDPVYFAQAVENYVTNRTGQLANTGFDFVAWEKLPNRTALGAAAERDLDYFPSDWPELEFIIGDASNPADTADYASCIGGLVAPLSRGFVSIASNDTSVLPIFSPNWLTHPTDQRVAIESFKRCRTFFETAALEPVLVGVEFVPGLNITTDEQILAYIQQSATTIYHASGTCKMGNSTDPMAVLDSQARVKGVRNLRVVDASSFPILPPGHPTATLYALAEKIAAEMLAAL</sequence>
<evidence type="ECO:0000313" key="8">
    <source>
        <dbReference type="EMBL" id="KAK5085454.1"/>
    </source>
</evidence>
<evidence type="ECO:0000256" key="4">
    <source>
        <dbReference type="RuleBase" id="RU003968"/>
    </source>
</evidence>
<keyword evidence="4" id="KW-0285">Flavoprotein</keyword>
<evidence type="ECO:0000259" key="6">
    <source>
        <dbReference type="PROSITE" id="PS00623"/>
    </source>
</evidence>
<comment type="caution">
    <text evidence="8">The sequence shown here is derived from an EMBL/GenBank/DDBJ whole genome shotgun (WGS) entry which is preliminary data.</text>
</comment>
<evidence type="ECO:0000256" key="3">
    <source>
        <dbReference type="PIRSR" id="PIRSR000137-2"/>
    </source>
</evidence>
<dbReference type="InterPro" id="IPR007867">
    <property type="entry name" value="GMC_OxRtase_C"/>
</dbReference>
<feature type="chain" id="PRO_5042878607" description="Glucose-methanol-choline oxidoreductase N-terminal domain-containing protein" evidence="5">
    <location>
        <begin position="18"/>
        <end position="607"/>
    </location>
</feature>
<dbReference type="GO" id="GO:0050660">
    <property type="term" value="F:flavin adenine dinucleotide binding"/>
    <property type="evidence" value="ECO:0007669"/>
    <property type="project" value="InterPro"/>
</dbReference>
<comment type="cofactor">
    <cofactor evidence="3">
        <name>FAD</name>
        <dbReference type="ChEBI" id="CHEBI:57692"/>
    </cofactor>
</comment>
<organism evidence="8 9">
    <name type="scientific">Lithohypha guttulata</name>
    <dbReference type="NCBI Taxonomy" id="1690604"/>
    <lineage>
        <taxon>Eukaryota</taxon>
        <taxon>Fungi</taxon>
        <taxon>Dikarya</taxon>
        <taxon>Ascomycota</taxon>
        <taxon>Pezizomycotina</taxon>
        <taxon>Eurotiomycetes</taxon>
        <taxon>Chaetothyriomycetidae</taxon>
        <taxon>Chaetothyriales</taxon>
        <taxon>Trichomeriaceae</taxon>
        <taxon>Lithohypha</taxon>
    </lineage>
</organism>
<dbReference type="GO" id="GO:0044550">
    <property type="term" value="P:secondary metabolite biosynthetic process"/>
    <property type="evidence" value="ECO:0007669"/>
    <property type="project" value="TreeGrafter"/>
</dbReference>
<name>A0AAN7Y646_9EURO</name>
<comment type="similarity">
    <text evidence="1 4">Belongs to the GMC oxidoreductase family.</text>
</comment>
<feature type="domain" description="Glucose-methanol-choline oxidoreductase N-terminal" evidence="6">
    <location>
        <begin position="126"/>
        <end position="149"/>
    </location>
</feature>
<dbReference type="SUPFAM" id="SSF54373">
    <property type="entry name" value="FAD-linked reductases, C-terminal domain"/>
    <property type="match status" value="1"/>
</dbReference>
<dbReference type="InterPro" id="IPR012132">
    <property type="entry name" value="GMC_OxRdtase"/>
</dbReference>
<gene>
    <name evidence="8" type="ORF">LTR05_004739</name>
</gene>
<feature type="domain" description="Glucose-methanol-choline oxidoreductase N-terminal" evidence="7">
    <location>
        <begin position="319"/>
        <end position="333"/>
    </location>
</feature>
<evidence type="ECO:0000256" key="2">
    <source>
        <dbReference type="PIRSR" id="PIRSR000137-1"/>
    </source>
</evidence>
<dbReference type="PANTHER" id="PTHR11552">
    <property type="entry name" value="GLUCOSE-METHANOL-CHOLINE GMC OXIDOREDUCTASE"/>
    <property type="match status" value="1"/>
</dbReference>
<dbReference type="AlphaFoldDB" id="A0AAN7Y646"/>
<reference evidence="8 9" key="1">
    <citation type="submission" date="2023-08" db="EMBL/GenBank/DDBJ databases">
        <title>Black Yeasts Isolated from many extreme environments.</title>
        <authorList>
            <person name="Coleine C."/>
            <person name="Stajich J.E."/>
            <person name="Selbmann L."/>
        </authorList>
    </citation>
    <scope>NUCLEOTIDE SEQUENCE [LARGE SCALE GENOMIC DNA]</scope>
    <source>
        <strain evidence="8 9">CCFEE 5910</strain>
    </source>
</reference>
<dbReference type="SUPFAM" id="SSF51905">
    <property type="entry name" value="FAD/NAD(P)-binding domain"/>
    <property type="match status" value="1"/>
</dbReference>
<dbReference type="Gene3D" id="3.50.50.60">
    <property type="entry name" value="FAD/NAD(P)-binding domain"/>
    <property type="match status" value="1"/>
</dbReference>
<dbReference type="Proteomes" id="UP001309876">
    <property type="component" value="Unassembled WGS sequence"/>
</dbReference>
<dbReference type="InterPro" id="IPR000172">
    <property type="entry name" value="GMC_OxRdtase_N"/>
</dbReference>
<keyword evidence="3 4" id="KW-0274">FAD</keyword>
<dbReference type="PANTHER" id="PTHR11552:SF228">
    <property type="entry name" value="GLUCOSE-METHANOL-CHOLINE OXIDOREDUCTASE N-TERMINAL DOMAIN-CONTAINING PROTEIN"/>
    <property type="match status" value="1"/>
</dbReference>
<protein>
    <recommendedName>
        <fullName evidence="6 7">Glucose-methanol-choline oxidoreductase N-terminal domain-containing protein</fullName>
    </recommendedName>
</protein>
<evidence type="ECO:0000256" key="5">
    <source>
        <dbReference type="SAM" id="SignalP"/>
    </source>
</evidence>
<dbReference type="Pfam" id="PF00732">
    <property type="entry name" value="GMC_oxred_N"/>
    <property type="match status" value="1"/>
</dbReference>
<feature type="binding site" evidence="3">
    <location>
        <position position="132"/>
    </location>
    <ligand>
        <name>FAD</name>
        <dbReference type="ChEBI" id="CHEBI:57692"/>
    </ligand>
</feature>
<evidence type="ECO:0000256" key="1">
    <source>
        <dbReference type="ARBA" id="ARBA00010790"/>
    </source>
</evidence>
<dbReference type="Pfam" id="PF05199">
    <property type="entry name" value="GMC_oxred_C"/>
    <property type="match status" value="1"/>
</dbReference>
<feature type="active site" description="Proton acceptor" evidence="2">
    <location>
        <position position="587"/>
    </location>
</feature>